<reference evidence="7 8" key="1">
    <citation type="submission" date="2019-02" db="EMBL/GenBank/DDBJ databases">
        <authorList>
            <person name="Khodamoradi S."/>
            <person name="Hahnke R.L."/>
            <person name="Kaempfer P."/>
            <person name="Schumann P."/>
            <person name="Rohde M."/>
            <person name="Steinert M."/>
            <person name="Luzhetskyy A."/>
            <person name="Wink J."/>
            <person name="Ruckert C."/>
        </authorList>
    </citation>
    <scope>NUCLEOTIDE SEQUENCE [LARGE SCALE GENOMIC DNA]</scope>
    <source>
        <strain evidence="7 8">M2</strain>
    </source>
</reference>
<evidence type="ECO:0000313" key="7">
    <source>
        <dbReference type="EMBL" id="QBI53814.1"/>
    </source>
</evidence>
<dbReference type="Pfam" id="PF00196">
    <property type="entry name" value="GerE"/>
    <property type="match status" value="1"/>
</dbReference>
<dbReference type="InterPro" id="IPR058245">
    <property type="entry name" value="NreC/VraR/RcsB-like_REC"/>
</dbReference>
<evidence type="ECO:0000259" key="6">
    <source>
        <dbReference type="PROSITE" id="PS50110"/>
    </source>
</evidence>
<protein>
    <submittedName>
        <fullName evidence="7">Transcriptional regulatory protein DegU</fullName>
    </submittedName>
</protein>
<dbReference type="SUPFAM" id="SSF46894">
    <property type="entry name" value="C-terminal effector domain of the bipartite response regulators"/>
    <property type="match status" value="1"/>
</dbReference>
<dbReference type="CDD" id="cd06170">
    <property type="entry name" value="LuxR_C_like"/>
    <property type="match status" value="1"/>
</dbReference>
<evidence type="ECO:0000259" key="5">
    <source>
        <dbReference type="PROSITE" id="PS50043"/>
    </source>
</evidence>
<dbReference type="InterPro" id="IPR001789">
    <property type="entry name" value="Sig_transdc_resp-reg_receiver"/>
</dbReference>
<dbReference type="AlphaFoldDB" id="A0A4P6Q4P3"/>
<evidence type="ECO:0000313" key="8">
    <source>
        <dbReference type="Proteomes" id="UP000292235"/>
    </source>
</evidence>
<dbReference type="InterPro" id="IPR039420">
    <property type="entry name" value="WalR-like"/>
</dbReference>
<dbReference type="OrthoDB" id="9808843at2"/>
<evidence type="ECO:0000256" key="3">
    <source>
        <dbReference type="PROSITE-ProRule" id="PRU00169"/>
    </source>
</evidence>
<feature type="domain" description="Response regulatory" evidence="6">
    <location>
        <begin position="25"/>
        <end position="140"/>
    </location>
</feature>
<dbReference type="GO" id="GO:0003677">
    <property type="term" value="F:DNA binding"/>
    <property type="evidence" value="ECO:0007669"/>
    <property type="project" value="UniProtKB-KW"/>
</dbReference>
<dbReference type="SUPFAM" id="SSF52172">
    <property type="entry name" value="CheY-like"/>
    <property type="match status" value="1"/>
</dbReference>
<dbReference type="InterPro" id="IPR011006">
    <property type="entry name" value="CheY-like_superfamily"/>
</dbReference>
<keyword evidence="8" id="KW-1185">Reference proteome</keyword>
<dbReference type="PROSITE" id="PS00622">
    <property type="entry name" value="HTH_LUXR_1"/>
    <property type="match status" value="1"/>
</dbReference>
<dbReference type="SMART" id="SM00421">
    <property type="entry name" value="HTH_LUXR"/>
    <property type="match status" value="1"/>
</dbReference>
<name>A0A4P6Q4P3_9ACTN</name>
<dbReference type="SMART" id="SM00448">
    <property type="entry name" value="REC"/>
    <property type="match status" value="1"/>
</dbReference>
<feature type="modified residue" description="4-aspartylphosphate" evidence="3">
    <location>
        <position position="75"/>
    </location>
</feature>
<feature type="region of interest" description="Disordered" evidence="4">
    <location>
        <begin position="1"/>
        <end position="23"/>
    </location>
</feature>
<dbReference type="KEGG" id="strr:EKD16_10140"/>
<keyword evidence="1 3" id="KW-0597">Phosphoprotein</keyword>
<dbReference type="PROSITE" id="PS50110">
    <property type="entry name" value="RESPONSE_REGULATORY"/>
    <property type="match status" value="1"/>
</dbReference>
<dbReference type="EMBL" id="CP036455">
    <property type="protein sequence ID" value="QBI53814.1"/>
    <property type="molecule type" value="Genomic_DNA"/>
</dbReference>
<dbReference type="GO" id="GO:0000160">
    <property type="term" value="P:phosphorelay signal transduction system"/>
    <property type="evidence" value="ECO:0007669"/>
    <property type="project" value="InterPro"/>
</dbReference>
<feature type="domain" description="HTH luxR-type" evidence="5">
    <location>
        <begin position="169"/>
        <end position="234"/>
    </location>
</feature>
<dbReference type="PANTHER" id="PTHR43214">
    <property type="entry name" value="TWO-COMPONENT RESPONSE REGULATOR"/>
    <property type="match status" value="1"/>
</dbReference>
<sequence>MAEQREPRSPGGSAAREAPDERPIRVLVVDDHPLWRDAVERDLTEAGLEVVATAGEGAKAVRVAPAARPTVAVVDLQLPDIGGVEVTRRLLEGAEPPRVLVLSASGEQSDVLEAVKAGATGYLVKSAGRAELLEAVRRVHAGEAVYTPGLAGLVLGEYRRMAAAPEPAGDPAAPELTPRETEVLRLVAKGLGYKQIAERLSVSHRTVQNHVQNTLSKLHLHNRVELARYAIDRGLDGGA</sequence>
<dbReference type="RefSeq" id="WP_131098112.1">
    <property type="nucleotide sequence ID" value="NZ_CP036455.1"/>
</dbReference>
<dbReference type="PROSITE" id="PS50043">
    <property type="entry name" value="HTH_LUXR_2"/>
    <property type="match status" value="1"/>
</dbReference>
<proteinExistence type="predicted"/>
<dbReference type="CDD" id="cd17535">
    <property type="entry name" value="REC_NarL-like"/>
    <property type="match status" value="1"/>
</dbReference>
<gene>
    <name evidence="7" type="primary">degU6</name>
    <name evidence="7" type="ORF">EKD16_10140</name>
</gene>
<dbReference type="InterPro" id="IPR000792">
    <property type="entry name" value="Tscrpt_reg_LuxR_C"/>
</dbReference>
<dbReference type="Proteomes" id="UP000292235">
    <property type="component" value="Chromosome"/>
</dbReference>
<dbReference type="Gene3D" id="3.40.50.2300">
    <property type="match status" value="1"/>
</dbReference>
<organism evidence="7 8">
    <name type="scientific">Streptomonospora litoralis</name>
    <dbReference type="NCBI Taxonomy" id="2498135"/>
    <lineage>
        <taxon>Bacteria</taxon>
        <taxon>Bacillati</taxon>
        <taxon>Actinomycetota</taxon>
        <taxon>Actinomycetes</taxon>
        <taxon>Streptosporangiales</taxon>
        <taxon>Nocardiopsidaceae</taxon>
        <taxon>Streptomonospora</taxon>
    </lineage>
</organism>
<dbReference type="Pfam" id="PF00072">
    <property type="entry name" value="Response_reg"/>
    <property type="match status" value="1"/>
</dbReference>
<accession>A0A4P6Q4P3</accession>
<dbReference type="PRINTS" id="PR00038">
    <property type="entry name" value="HTHLUXR"/>
</dbReference>
<keyword evidence="2" id="KW-0238">DNA-binding</keyword>
<dbReference type="GO" id="GO:0006355">
    <property type="term" value="P:regulation of DNA-templated transcription"/>
    <property type="evidence" value="ECO:0007669"/>
    <property type="project" value="InterPro"/>
</dbReference>
<evidence type="ECO:0000256" key="2">
    <source>
        <dbReference type="ARBA" id="ARBA00023125"/>
    </source>
</evidence>
<dbReference type="InterPro" id="IPR016032">
    <property type="entry name" value="Sig_transdc_resp-reg_C-effctor"/>
</dbReference>
<evidence type="ECO:0000256" key="4">
    <source>
        <dbReference type="SAM" id="MobiDB-lite"/>
    </source>
</evidence>
<evidence type="ECO:0000256" key="1">
    <source>
        <dbReference type="ARBA" id="ARBA00022553"/>
    </source>
</evidence>